<keyword evidence="2 6" id="KW-0732">Signal</keyword>
<dbReference type="Proteomes" id="UP000198767">
    <property type="component" value="Unassembled WGS sequence"/>
</dbReference>
<feature type="signal peptide" evidence="6">
    <location>
        <begin position="1"/>
        <end position="45"/>
    </location>
</feature>
<accession>A0A1G5QA68</accession>
<dbReference type="SUPFAM" id="SSF54534">
    <property type="entry name" value="FKBP-like"/>
    <property type="match status" value="1"/>
</dbReference>
<protein>
    <recommendedName>
        <fullName evidence="1">Parvulin-like PPIase</fullName>
    </recommendedName>
    <alternativeName>
        <fullName evidence="3">Peptidyl-prolyl cis-trans isomerase plp</fullName>
    </alternativeName>
    <alternativeName>
        <fullName evidence="4">Rotamase plp</fullName>
    </alternativeName>
</protein>
<dbReference type="PANTHER" id="PTHR47637:SF1">
    <property type="entry name" value="CHAPERONE SURA"/>
    <property type="match status" value="1"/>
</dbReference>
<reference evidence="8 9" key="1">
    <citation type="submission" date="2016-10" db="EMBL/GenBank/DDBJ databases">
        <authorList>
            <person name="de Groot N.N."/>
        </authorList>
    </citation>
    <scope>NUCLEOTIDE SEQUENCE [LARGE SCALE GENOMIC DNA]</scope>
    <source>
        <strain evidence="8 9">U95</strain>
    </source>
</reference>
<evidence type="ECO:0000256" key="6">
    <source>
        <dbReference type="SAM" id="SignalP"/>
    </source>
</evidence>
<feature type="domain" description="PpiC" evidence="7">
    <location>
        <begin position="183"/>
        <end position="279"/>
    </location>
</feature>
<dbReference type="PROSITE" id="PS50198">
    <property type="entry name" value="PPIC_PPIASE_2"/>
    <property type="match status" value="1"/>
</dbReference>
<name>A0A1G5QA68_9RHOB</name>
<dbReference type="STRING" id="1156985.SAMN04488118_103389"/>
<dbReference type="AlphaFoldDB" id="A0A1G5QA68"/>
<keyword evidence="5" id="KW-0413">Isomerase</keyword>
<evidence type="ECO:0000313" key="8">
    <source>
        <dbReference type="EMBL" id="SCZ58724.1"/>
    </source>
</evidence>
<dbReference type="PANTHER" id="PTHR47637">
    <property type="entry name" value="CHAPERONE SURA"/>
    <property type="match status" value="1"/>
</dbReference>
<dbReference type="Pfam" id="PF00639">
    <property type="entry name" value="Rotamase"/>
    <property type="match status" value="1"/>
</dbReference>
<evidence type="ECO:0000256" key="5">
    <source>
        <dbReference type="PROSITE-ProRule" id="PRU00278"/>
    </source>
</evidence>
<dbReference type="InterPro" id="IPR050280">
    <property type="entry name" value="OMP_Chaperone_SurA"/>
</dbReference>
<evidence type="ECO:0000256" key="4">
    <source>
        <dbReference type="ARBA" id="ARBA00031484"/>
    </source>
</evidence>
<evidence type="ECO:0000256" key="1">
    <source>
        <dbReference type="ARBA" id="ARBA00018370"/>
    </source>
</evidence>
<dbReference type="InterPro" id="IPR046357">
    <property type="entry name" value="PPIase_dom_sf"/>
</dbReference>
<dbReference type="Gene3D" id="1.10.4030.10">
    <property type="entry name" value="Porin chaperone SurA, peptide-binding domain"/>
    <property type="match status" value="1"/>
</dbReference>
<evidence type="ECO:0000259" key="7">
    <source>
        <dbReference type="PROSITE" id="PS50198"/>
    </source>
</evidence>
<dbReference type="InterPro" id="IPR000297">
    <property type="entry name" value="PPIase_PpiC"/>
</dbReference>
<dbReference type="SUPFAM" id="SSF109998">
    <property type="entry name" value="Triger factor/SurA peptide-binding domain-like"/>
    <property type="match status" value="1"/>
</dbReference>
<keyword evidence="5" id="KW-0697">Rotamase</keyword>
<dbReference type="Gene3D" id="3.10.50.40">
    <property type="match status" value="1"/>
</dbReference>
<dbReference type="OrthoDB" id="9791746at2"/>
<dbReference type="RefSeq" id="WP_090217542.1">
    <property type="nucleotide sequence ID" value="NZ_CANLDO010000024.1"/>
</dbReference>
<sequence>MQQHMTFPYAPLFSAIKGGFARSFRNITIAAALSVVALSPAPASAQNLFSTAIRVDDRIITHFEIEQRILFLRTVGTPGNLEERARNELIEDRLKLAQIDLAGMLPTAEDVDEGMVELAQRANLPMDEFLAALQNAGIDQETLRDFTRVGLGWRQYVAARFLARARPTEQEIDRAMGTAGSGSVEVLLSELIIPLTPQNVAQVEAFIDEVRKQKGFDAFSAAAAQASAADSRENGGRLPWVNLSNLPPQLQEIVLNLETGEITEPVTLQGAVALFQMRGIREAEGRAERFAAIEYATYFIPGGRSPDALARARSIRDQIDTCDDLYAIAKDQDPSVLEIQSLAPADIPRDIALELAKLDPGETSAVVTRNNGQTLALVMLCGRTAELGEGANRDTVANALTQQRLETLANSHLAQLRADARIVE</sequence>
<evidence type="ECO:0000313" key="9">
    <source>
        <dbReference type="Proteomes" id="UP000198767"/>
    </source>
</evidence>
<evidence type="ECO:0000256" key="3">
    <source>
        <dbReference type="ARBA" id="ARBA00030642"/>
    </source>
</evidence>
<dbReference type="GO" id="GO:0003755">
    <property type="term" value="F:peptidyl-prolyl cis-trans isomerase activity"/>
    <property type="evidence" value="ECO:0007669"/>
    <property type="project" value="UniProtKB-KW"/>
</dbReference>
<gene>
    <name evidence="8" type="ORF">SAMN04488118_103389</name>
</gene>
<dbReference type="InterPro" id="IPR027304">
    <property type="entry name" value="Trigger_fact/SurA_dom_sf"/>
</dbReference>
<proteinExistence type="predicted"/>
<dbReference type="EMBL" id="FMWG01000003">
    <property type="protein sequence ID" value="SCZ58724.1"/>
    <property type="molecule type" value="Genomic_DNA"/>
</dbReference>
<evidence type="ECO:0000256" key="2">
    <source>
        <dbReference type="ARBA" id="ARBA00022729"/>
    </source>
</evidence>
<keyword evidence="9" id="KW-1185">Reference proteome</keyword>
<organism evidence="8 9">
    <name type="scientific">Epibacterium ulvae</name>
    <dbReference type="NCBI Taxonomy" id="1156985"/>
    <lineage>
        <taxon>Bacteria</taxon>
        <taxon>Pseudomonadati</taxon>
        <taxon>Pseudomonadota</taxon>
        <taxon>Alphaproteobacteria</taxon>
        <taxon>Rhodobacterales</taxon>
        <taxon>Roseobacteraceae</taxon>
        <taxon>Epibacterium</taxon>
    </lineage>
</organism>
<feature type="chain" id="PRO_5011769326" description="Parvulin-like PPIase" evidence="6">
    <location>
        <begin position="46"/>
        <end position="424"/>
    </location>
</feature>